<dbReference type="RefSeq" id="WP_052674291.1">
    <property type="nucleotide sequence ID" value="NZ_JYIT01000074.1"/>
</dbReference>
<keyword evidence="3" id="KW-0560">Oxidoreductase</keyword>
<dbReference type="AlphaFoldDB" id="A0A0F0KTV9"/>
<dbReference type="Gene3D" id="3.40.50.1820">
    <property type="entry name" value="alpha/beta hydrolase"/>
    <property type="match status" value="1"/>
</dbReference>
<dbReference type="SUPFAM" id="SSF53474">
    <property type="entry name" value="alpha/beta-Hydrolases"/>
    <property type="match status" value="1"/>
</dbReference>
<dbReference type="EC" id="1.11.1.18" evidence="3"/>
<dbReference type="PANTHER" id="PTHR43433:SF1">
    <property type="entry name" value="BLL5160 PROTEIN"/>
    <property type="match status" value="1"/>
</dbReference>
<dbReference type="InterPro" id="IPR000639">
    <property type="entry name" value="Epox_hydrolase-like"/>
</dbReference>
<dbReference type="PANTHER" id="PTHR43433">
    <property type="entry name" value="HYDROLASE, ALPHA/BETA FOLD FAMILY PROTEIN"/>
    <property type="match status" value="1"/>
</dbReference>
<proteinExistence type="predicted"/>
<evidence type="ECO:0000313" key="3">
    <source>
        <dbReference type="EMBL" id="KJL24298.1"/>
    </source>
</evidence>
<dbReference type="PRINTS" id="PR00111">
    <property type="entry name" value="ABHYDROLASE"/>
</dbReference>
<dbReference type="GO" id="GO:0019806">
    <property type="term" value="F:bromide peroxidase activity"/>
    <property type="evidence" value="ECO:0007669"/>
    <property type="project" value="UniProtKB-EC"/>
</dbReference>
<comment type="caution">
    <text evidence="3">The sequence shown here is derived from an EMBL/GenBank/DDBJ whole genome shotgun (WGS) entry which is preliminary data.</text>
</comment>
<reference evidence="3 4" key="1">
    <citation type="submission" date="2015-02" db="EMBL/GenBank/DDBJ databases">
        <title>Draft genome sequences of ten Microbacterium spp. with emphasis on heavy metal contaminated environments.</title>
        <authorList>
            <person name="Corretto E."/>
        </authorList>
    </citation>
    <scope>NUCLEOTIDE SEQUENCE [LARGE SCALE GENOMIC DNA]</scope>
    <source>
        <strain evidence="3 4">DSM 23848</strain>
    </source>
</reference>
<gene>
    <name evidence="3" type="primary">bpoC</name>
    <name evidence="3" type="ORF">RL72_01789</name>
</gene>
<dbReference type="PRINTS" id="PR00412">
    <property type="entry name" value="EPOXHYDRLASE"/>
</dbReference>
<dbReference type="Pfam" id="PF12697">
    <property type="entry name" value="Abhydrolase_6"/>
    <property type="match status" value="1"/>
</dbReference>
<sequence length="270" mass="29183">MSALTDEWVRTTDGADLHLEIVEGRRPVLLLNGLGYASWAAAPLRAALAPDVSVCALDNRGTGRSTRGNTPATPIEMLAEDAALAIERLGGPVPVIGYSMGGYIAQTLALSRPDLVERLVLIGTSAGGSRATPVPETTRAAWLETEDETPAQYARKTMPLSFREGWPDAHPEAYEALLAARLDNPTDRRVWQAQYQACERFLAVGVPTELISVPVLIIHGTNDRVLPVENGRAIANALPQRRYIEVPAGGHLLHLEDPDVIAREIVHLLS</sequence>
<protein>
    <submittedName>
        <fullName evidence="3">Putative non-heme bromoperoxidase BpoC</fullName>
        <ecNumber evidence="3">1.11.1.18</ecNumber>
    </submittedName>
</protein>
<accession>A0A0F0KTV9</accession>
<dbReference type="Proteomes" id="UP000033448">
    <property type="component" value="Unassembled WGS sequence"/>
</dbReference>
<dbReference type="InterPro" id="IPR029058">
    <property type="entry name" value="AB_hydrolase_fold"/>
</dbReference>
<dbReference type="OrthoDB" id="7958481at2"/>
<dbReference type="InterPro" id="IPR000073">
    <property type="entry name" value="AB_hydrolase_1"/>
</dbReference>
<dbReference type="EMBL" id="JYIT01000074">
    <property type="protein sequence ID" value="KJL24298.1"/>
    <property type="molecule type" value="Genomic_DNA"/>
</dbReference>
<organism evidence="3 4">
    <name type="scientific">Microbacterium azadirachtae</name>
    <dbReference type="NCBI Taxonomy" id="582680"/>
    <lineage>
        <taxon>Bacteria</taxon>
        <taxon>Bacillati</taxon>
        <taxon>Actinomycetota</taxon>
        <taxon>Actinomycetes</taxon>
        <taxon>Micrococcales</taxon>
        <taxon>Microbacteriaceae</taxon>
        <taxon>Microbacterium</taxon>
    </lineage>
</organism>
<keyword evidence="1 3" id="KW-0575">Peroxidase</keyword>
<name>A0A0F0KTV9_9MICO</name>
<dbReference type="PATRIC" id="fig|582680.7.peg.1834"/>
<keyword evidence="4" id="KW-1185">Reference proteome</keyword>
<feature type="domain" description="AB hydrolase-1" evidence="2">
    <location>
        <begin position="28"/>
        <end position="263"/>
    </location>
</feature>
<evidence type="ECO:0000313" key="4">
    <source>
        <dbReference type="Proteomes" id="UP000033448"/>
    </source>
</evidence>
<evidence type="ECO:0000259" key="2">
    <source>
        <dbReference type="Pfam" id="PF12697"/>
    </source>
</evidence>
<evidence type="ECO:0000256" key="1">
    <source>
        <dbReference type="ARBA" id="ARBA00022559"/>
    </source>
</evidence>
<dbReference type="InterPro" id="IPR050471">
    <property type="entry name" value="AB_hydrolase"/>
</dbReference>